<keyword evidence="1" id="KW-0472">Membrane</keyword>
<gene>
    <name evidence="2" type="ORF">CTEST_06550</name>
</gene>
<reference evidence="2 3" key="1">
    <citation type="journal article" date="2015" name="Genome Announc.">
        <title>Complete Genome Sequence of the Type Strain Corynebacterium testudinoris DSM 44614, Recovered from Necrotic Lesions in the Mouth of a Tortoise.</title>
        <authorList>
            <person name="Ruckert C."/>
            <person name="Kriete M."/>
            <person name="Jaenicke S."/>
            <person name="Winkler A."/>
            <person name="Tauch A."/>
        </authorList>
    </citation>
    <scope>NUCLEOTIDE SEQUENCE [LARGE SCALE GENOMIC DNA]</scope>
    <source>
        <strain evidence="2 3">DSM 44614</strain>
    </source>
</reference>
<dbReference type="PANTHER" id="PTHR35335:SF1">
    <property type="entry name" value="UPF0716 PROTEIN FXSA"/>
    <property type="match status" value="1"/>
</dbReference>
<dbReference type="NCBIfam" id="NF008528">
    <property type="entry name" value="PRK11463.1-2"/>
    <property type="match status" value="1"/>
</dbReference>
<protein>
    <submittedName>
        <fullName evidence="2">Protein affecting phage T7 exclusion by the F plasmid</fullName>
    </submittedName>
</protein>
<keyword evidence="1" id="KW-1133">Transmembrane helix</keyword>
<accession>A0A0G3HA26</accession>
<dbReference type="GO" id="GO:0016020">
    <property type="term" value="C:membrane"/>
    <property type="evidence" value="ECO:0007669"/>
    <property type="project" value="InterPro"/>
</dbReference>
<dbReference type="OrthoDB" id="4422778at2"/>
<name>A0A0G3HA26_9CORY</name>
<evidence type="ECO:0000313" key="3">
    <source>
        <dbReference type="Proteomes" id="UP000035540"/>
    </source>
</evidence>
<sequence length="171" mass="18141">MPFLLAVIPYLVIEALAFWAVASWIGVGWAILTVFALMAISLILAGVEMRRVSRAAAAQKIGPGRLAGDYGLLTAGAILGGIPGIVSSILGLLLIFAPTRGLIRQVLAVKLVKTVEDLGVRSFEATNAGRAHTNYGSFGAGTVIDEEEIRGWTENIQPEDFGGDHQPKDDK</sequence>
<dbReference type="PANTHER" id="PTHR35335">
    <property type="entry name" value="UPF0716 PROTEIN FXSA"/>
    <property type="match status" value="1"/>
</dbReference>
<keyword evidence="1" id="KW-0812">Transmembrane</keyword>
<dbReference type="PATRIC" id="fig|136857.5.peg.1302"/>
<dbReference type="Pfam" id="PF04186">
    <property type="entry name" value="FxsA"/>
    <property type="match status" value="1"/>
</dbReference>
<dbReference type="STRING" id="136857.CTEST_06550"/>
<keyword evidence="3" id="KW-1185">Reference proteome</keyword>
<dbReference type="Proteomes" id="UP000035540">
    <property type="component" value="Chromosome"/>
</dbReference>
<evidence type="ECO:0000313" key="2">
    <source>
        <dbReference type="EMBL" id="AKK08748.1"/>
    </source>
</evidence>
<organism evidence="2 3">
    <name type="scientific">Corynebacterium testudinoris</name>
    <dbReference type="NCBI Taxonomy" id="136857"/>
    <lineage>
        <taxon>Bacteria</taxon>
        <taxon>Bacillati</taxon>
        <taxon>Actinomycetota</taxon>
        <taxon>Actinomycetes</taxon>
        <taxon>Mycobacteriales</taxon>
        <taxon>Corynebacteriaceae</taxon>
        <taxon>Corynebacterium</taxon>
    </lineage>
</organism>
<reference evidence="3" key="2">
    <citation type="submission" date="2015-05" db="EMBL/GenBank/DDBJ databases">
        <title>Complete genome sequence of Corynebacterium testudinoris DSM 44614, recovered from necrotic lesions in the mouth of a tortoise.</title>
        <authorList>
            <person name="Ruckert C."/>
            <person name="Albersmeier A."/>
            <person name="Winkler A."/>
            <person name="Tauch A."/>
        </authorList>
    </citation>
    <scope>NUCLEOTIDE SEQUENCE [LARGE SCALE GENOMIC DNA]</scope>
    <source>
        <strain evidence="3">DSM 44614</strain>
    </source>
</reference>
<feature type="transmembrane region" description="Helical" evidence="1">
    <location>
        <begin position="70"/>
        <end position="97"/>
    </location>
</feature>
<feature type="transmembrane region" description="Helical" evidence="1">
    <location>
        <begin position="27"/>
        <end position="49"/>
    </location>
</feature>
<dbReference type="InterPro" id="IPR007313">
    <property type="entry name" value="FxsA"/>
</dbReference>
<dbReference type="EMBL" id="CP011545">
    <property type="protein sequence ID" value="AKK08748.1"/>
    <property type="molecule type" value="Genomic_DNA"/>
</dbReference>
<dbReference type="KEGG" id="cted:CTEST_06550"/>
<proteinExistence type="predicted"/>
<evidence type="ECO:0000256" key="1">
    <source>
        <dbReference type="SAM" id="Phobius"/>
    </source>
</evidence>
<dbReference type="RefSeq" id="WP_047254268.1">
    <property type="nucleotide sequence ID" value="NZ_CP011545.1"/>
</dbReference>
<dbReference type="AlphaFoldDB" id="A0A0G3HA26"/>